<feature type="compositionally biased region" description="Basic and acidic residues" evidence="1">
    <location>
        <begin position="153"/>
        <end position="166"/>
    </location>
</feature>
<evidence type="ECO:0000256" key="1">
    <source>
        <dbReference type="SAM" id="MobiDB-lite"/>
    </source>
</evidence>
<protein>
    <submittedName>
        <fullName evidence="2">Uncharacterized protein</fullName>
    </submittedName>
</protein>
<gene>
    <name evidence="2" type="ORF">EN45_041930</name>
</gene>
<sequence>MGRIRKLPFTGQRQSFRSRLQRALSLSSSGSEDIWSPPRSAAGDTTEEESSFQENGSFGNHYNGIAADDGQENASHTWSMGPRPEEGLEPGQDNLSGDCNMIALQCAADLDIRTKSMQKSLGNQSSWTATIRSDLEGIRSRLVVVETAMEMMAKEGENNTKEDNAARRNLRSQQ</sequence>
<feature type="compositionally biased region" description="Low complexity" evidence="1">
    <location>
        <begin position="12"/>
        <end position="31"/>
    </location>
</feature>
<feature type="region of interest" description="Disordered" evidence="1">
    <location>
        <begin position="1"/>
        <end position="96"/>
    </location>
</feature>
<dbReference type="AlphaFoldDB" id="A0A167YE72"/>
<dbReference type="EMBL" id="CM002798">
    <property type="protein sequence ID" value="KZN94005.1"/>
    <property type="molecule type" value="Genomic_DNA"/>
</dbReference>
<name>A0A167YE72_PENCH</name>
<proteinExistence type="predicted"/>
<organism evidence="2">
    <name type="scientific">Penicillium chrysogenum</name>
    <name type="common">Penicillium notatum</name>
    <dbReference type="NCBI Taxonomy" id="5076"/>
    <lineage>
        <taxon>Eukaryota</taxon>
        <taxon>Fungi</taxon>
        <taxon>Dikarya</taxon>
        <taxon>Ascomycota</taxon>
        <taxon>Pezizomycotina</taxon>
        <taxon>Eurotiomycetes</taxon>
        <taxon>Eurotiomycetidae</taxon>
        <taxon>Eurotiales</taxon>
        <taxon>Aspergillaceae</taxon>
        <taxon>Penicillium</taxon>
        <taxon>Penicillium chrysogenum species complex</taxon>
    </lineage>
</organism>
<accession>A0A167YE72</accession>
<dbReference type="Proteomes" id="UP000076449">
    <property type="component" value="Chromosome I"/>
</dbReference>
<evidence type="ECO:0000313" key="2">
    <source>
        <dbReference type="EMBL" id="KZN94005.1"/>
    </source>
</evidence>
<feature type="region of interest" description="Disordered" evidence="1">
    <location>
        <begin position="153"/>
        <end position="174"/>
    </location>
</feature>
<reference evidence="2" key="1">
    <citation type="journal article" date="2014" name="Genome Announc.">
        <title>Complete sequencing and chromosome-scale genome assembly of the industrial progenitor strain P2niaD18 from the penicillin producer Penicillium chrysogenum.</title>
        <authorList>
            <person name="Specht T."/>
            <person name="Dahlmann T.A."/>
            <person name="Zadra I."/>
            <person name="Kurnsteiner H."/>
            <person name="Kuck U."/>
        </authorList>
    </citation>
    <scope>NUCLEOTIDE SEQUENCE [LARGE SCALE GENOMIC DNA]</scope>
    <source>
        <strain evidence="2">P2niaD18</strain>
    </source>
</reference>